<evidence type="ECO:0000256" key="3">
    <source>
        <dbReference type="ARBA" id="ARBA00022676"/>
    </source>
</evidence>
<evidence type="ECO:0000256" key="8">
    <source>
        <dbReference type="ARBA" id="ARBA00023034"/>
    </source>
</evidence>
<proteinExistence type="inferred from homology"/>
<reference evidence="11" key="2">
    <citation type="submission" date="2025-08" db="UniProtKB">
        <authorList>
            <consortium name="Ensembl"/>
        </authorList>
    </citation>
    <scope>IDENTIFICATION</scope>
</reference>
<dbReference type="Gene3D" id="3.90.550.50">
    <property type="match status" value="1"/>
</dbReference>
<sequence>MPRKYYKPFLIVGVLFITSVVILQSRINNELPPVCAAKQNNELNSVYSDDLSNKRDLIKFVSTPWKVEKTIAHGVCGLHPDKVKWSMVIVVKSSASHFDRRNTIRETWGGIRAIDDVIIELVFIVDVTMDDIINKQTEEEGFLHGDILLIPYIKTPFPITLKTVAGMQWVAHILPDRWFYSSCDDDVAIHIPHMVAHLHTMLPHYRVGERNDKFDSFGDLPISCMYSYQKCDVPAREYSSKWKISYLKYPPTQWPVYCRGGLYTTTSKMATKLFEVSRMTELMHLDDVWVTGLLREKL</sequence>
<dbReference type="Pfam" id="PF01762">
    <property type="entry name" value="Galactosyl_T"/>
    <property type="match status" value="1"/>
</dbReference>
<accession>H2XS94</accession>
<dbReference type="OMA" id="HILPDRW"/>
<keyword evidence="6" id="KW-0735">Signal-anchor</keyword>
<dbReference type="EC" id="2.4.1.-" evidence="10"/>
<comment type="similarity">
    <text evidence="2 10">Belongs to the glycosyltransferase 31 family.</text>
</comment>
<gene>
    <name evidence="11" type="primary">LOC100180782</name>
</gene>
<dbReference type="GeneTree" id="ENSGT00940000163442"/>
<protein>
    <recommendedName>
        <fullName evidence="10">Hexosyltransferase</fullName>
        <ecNumber evidence="10">2.4.1.-</ecNumber>
    </recommendedName>
</protein>
<keyword evidence="8 10" id="KW-0333">Golgi apparatus</keyword>
<dbReference type="STRING" id="7719.ENSCINP00000032528"/>
<dbReference type="HOGENOM" id="CLU_749963_0_0_1"/>
<reference evidence="11" key="3">
    <citation type="submission" date="2025-09" db="UniProtKB">
        <authorList>
            <consortium name="Ensembl"/>
        </authorList>
    </citation>
    <scope>IDENTIFICATION</scope>
</reference>
<dbReference type="GO" id="GO:0000139">
    <property type="term" value="C:Golgi membrane"/>
    <property type="evidence" value="ECO:0000318"/>
    <property type="project" value="GO_Central"/>
</dbReference>
<keyword evidence="3 10" id="KW-0328">Glycosyltransferase</keyword>
<dbReference type="GO" id="GO:0006493">
    <property type="term" value="P:protein O-linked glycosylation"/>
    <property type="evidence" value="ECO:0000318"/>
    <property type="project" value="GO_Central"/>
</dbReference>
<evidence type="ECO:0000256" key="1">
    <source>
        <dbReference type="ARBA" id="ARBA00004323"/>
    </source>
</evidence>
<dbReference type="InterPro" id="IPR002659">
    <property type="entry name" value="Glyco_trans_31"/>
</dbReference>
<organism evidence="11 12">
    <name type="scientific">Ciona intestinalis</name>
    <name type="common">Transparent sea squirt</name>
    <name type="synonym">Ascidia intestinalis</name>
    <dbReference type="NCBI Taxonomy" id="7719"/>
    <lineage>
        <taxon>Eukaryota</taxon>
        <taxon>Metazoa</taxon>
        <taxon>Chordata</taxon>
        <taxon>Tunicata</taxon>
        <taxon>Ascidiacea</taxon>
        <taxon>Phlebobranchia</taxon>
        <taxon>Cionidae</taxon>
        <taxon>Ciona</taxon>
    </lineage>
</organism>
<dbReference type="GO" id="GO:0016758">
    <property type="term" value="F:hexosyltransferase activity"/>
    <property type="evidence" value="ECO:0007669"/>
    <property type="project" value="InterPro"/>
</dbReference>
<dbReference type="Proteomes" id="UP000008144">
    <property type="component" value="Unassembled WGS sequence"/>
</dbReference>
<evidence type="ECO:0000313" key="11">
    <source>
        <dbReference type="Ensembl" id="ENSCINP00000032528.1"/>
    </source>
</evidence>
<reference evidence="12" key="1">
    <citation type="journal article" date="2002" name="Science">
        <title>The draft genome of Ciona intestinalis: insights into chordate and vertebrate origins.</title>
        <authorList>
            <person name="Dehal P."/>
            <person name="Satou Y."/>
            <person name="Campbell R.K."/>
            <person name="Chapman J."/>
            <person name="Degnan B."/>
            <person name="De Tomaso A."/>
            <person name="Davidson B."/>
            <person name="Di Gregorio A."/>
            <person name="Gelpke M."/>
            <person name="Goodstein D.M."/>
            <person name="Harafuji N."/>
            <person name="Hastings K.E."/>
            <person name="Ho I."/>
            <person name="Hotta K."/>
            <person name="Huang W."/>
            <person name="Kawashima T."/>
            <person name="Lemaire P."/>
            <person name="Martinez D."/>
            <person name="Meinertzhagen I.A."/>
            <person name="Necula S."/>
            <person name="Nonaka M."/>
            <person name="Putnam N."/>
            <person name="Rash S."/>
            <person name="Saiga H."/>
            <person name="Satake M."/>
            <person name="Terry A."/>
            <person name="Yamada L."/>
            <person name="Wang H.G."/>
            <person name="Awazu S."/>
            <person name="Azumi K."/>
            <person name="Boore J."/>
            <person name="Branno M."/>
            <person name="Chin-Bow S."/>
            <person name="DeSantis R."/>
            <person name="Doyle S."/>
            <person name="Francino P."/>
            <person name="Keys D.N."/>
            <person name="Haga S."/>
            <person name="Hayashi H."/>
            <person name="Hino K."/>
            <person name="Imai K.S."/>
            <person name="Inaba K."/>
            <person name="Kano S."/>
            <person name="Kobayashi K."/>
            <person name="Kobayashi M."/>
            <person name="Lee B.I."/>
            <person name="Makabe K.W."/>
            <person name="Manohar C."/>
            <person name="Matassi G."/>
            <person name="Medina M."/>
            <person name="Mochizuki Y."/>
            <person name="Mount S."/>
            <person name="Morishita T."/>
            <person name="Miura S."/>
            <person name="Nakayama A."/>
            <person name="Nishizaka S."/>
            <person name="Nomoto H."/>
            <person name="Ohta F."/>
            <person name="Oishi K."/>
            <person name="Rigoutsos I."/>
            <person name="Sano M."/>
            <person name="Sasaki A."/>
            <person name="Sasakura Y."/>
            <person name="Shoguchi E."/>
            <person name="Shin-i T."/>
            <person name="Spagnuolo A."/>
            <person name="Stainier D."/>
            <person name="Suzuki M.M."/>
            <person name="Tassy O."/>
            <person name="Takatori N."/>
            <person name="Tokuoka M."/>
            <person name="Yagi K."/>
            <person name="Yoshizaki F."/>
            <person name="Wada S."/>
            <person name="Zhang C."/>
            <person name="Hyatt P.D."/>
            <person name="Larimer F."/>
            <person name="Detter C."/>
            <person name="Doggett N."/>
            <person name="Glavina T."/>
            <person name="Hawkins T."/>
            <person name="Richardson P."/>
            <person name="Lucas S."/>
            <person name="Kohara Y."/>
            <person name="Levine M."/>
            <person name="Satoh N."/>
            <person name="Rokhsar D.S."/>
        </authorList>
    </citation>
    <scope>NUCLEOTIDE SEQUENCE [LARGE SCALE GENOMIC DNA]</scope>
</reference>
<dbReference type="InParanoid" id="H2XS94"/>
<evidence type="ECO:0000256" key="9">
    <source>
        <dbReference type="ARBA" id="ARBA00023136"/>
    </source>
</evidence>
<comment type="subcellular location">
    <subcellularLocation>
        <location evidence="1 10">Golgi apparatus membrane</location>
        <topology evidence="1 10">Single-pass type II membrane protein</topology>
    </subcellularLocation>
</comment>
<evidence type="ECO:0000256" key="10">
    <source>
        <dbReference type="RuleBase" id="RU363063"/>
    </source>
</evidence>
<dbReference type="AlphaFoldDB" id="H2XS94"/>
<evidence type="ECO:0000256" key="7">
    <source>
        <dbReference type="ARBA" id="ARBA00022989"/>
    </source>
</evidence>
<evidence type="ECO:0000256" key="6">
    <source>
        <dbReference type="ARBA" id="ARBA00022968"/>
    </source>
</evidence>
<evidence type="ECO:0000256" key="2">
    <source>
        <dbReference type="ARBA" id="ARBA00008661"/>
    </source>
</evidence>
<dbReference type="GO" id="GO:0016757">
    <property type="term" value="F:glycosyltransferase activity"/>
    <property type="evidence" value="ECO:0000318"/>
    <property type="project" value="GO_Central"/>
</dbReference>
<keyword evidence="7" id="KW-1133">Transmembrane helix</keyword>
<evidence type="ECO:0000256" key="5">
    <source>
        <dbReference type="ARBA" id="ARBA00022692"/>
    </source>
</evidence>
<dbReference type="Ensembl" id="ENSCINT00000031357.1">
    <property type="protein sequence ID" value="ENSCINP00000032528.1"/>
    <property type="gene ID" value="ENSCING00000018026.1"/>
</dbReference>
<name>H2XS94_CIOIN</name>
<keyword evidence="5" id="KW-0812">Transmembrane</keyword>
<keyword evidence="4" id="KW-0808">Transferase</keyword>
<dbReference type="PANTHER" id="PTHR11214">
    <property type="entry name" value="BETA-1,3-N-ACETYLGLUCOSAMINYLTRANSFERASE"/>
    <property type="match status" value="1"/>
</dbReference>
<dbReference type="PANTHER" id="PTHR11214:SF283">
    <property type="entry name" value="N-ACETYLLACTOSAMINIDE BETA-1,3-N-ACETYLGLUCOSAMINYLTRANSFERASE 4-LIKE"/>
    <property type="match status" value="1"/>
</dbReference>
<evidence type="ECO:0000256" key="4">
    <source>
        <dbReference type="ARBA" id="ARBA00022679"/>
    </source>
</evidence>
<evidence type="ECO:0000313" key="12">
    <source>
        <dbReference type="Proteomes" id="UP000008144"/>
    </source>
</evidence>
<keyword evidence="9" id="KW-0472">Membrane</keyword>
<keyword evidence="12" id="KW-1185">Reference proteome</keyword>